<dbReference type="OrthoDB" id="4158087at2759"/>
<evidence type="ECO:0000256" key="1">
    <source>
        <dbReference type="SAM" id="MobiDB-lite"/>
    </source>
</evidence>
<accession>A0A3D8RSL3</accession>
<feature type="compositionally biased region" description="Polar residues" evidence="1">
    <location>
        <begin position="1"/>
        <end position="14"/>
    </location>
</feature>
<sequence length="456" mass="50611">MESTGFTFLNSTGASLPGPAAKRMRAHITRTNFAKRRQRIAATGASIKPDVKRTRTGRNEAEDEDRGVAPPPTLTRTATDIAAFHKIQELVFLEGRHTAGSASEAAWFNLIASEPALVEASLAVAVRQWSPDNTWQSKADYHSYTAVRLIKQRITSITTPSDGVLGAVITMALGASLGHDEIAWKIHMDGLAHIVQERVARDPQSLPSWFVDLIIQDSINNIFEFPRVWHPRIVEILGESHDRRILKLAEICDSVTEVRKTISSFHESPSDVAIAQEIEEPLARLHYEARNLRAPDNLHIDAAARAIELVLYLLRPTQSSAHLALLAAELKEVISRFPIKGCTYMDLTSFQLMIGAIAADRASPVRTWFVEKILKPVRWMQERGWRAPLSIVETVGSDPGDTLVGRLSALWKELYDLGDHKTINKDSQNGGMMPDHRQPVVEVTTVPQEIDSAPSN</sequence>
<reference evidence="2 3" key="1">
    <citation type="journal article" date="2018" name="IMA Fungus">
        <title>IMA Genome-F 9: Draft genome sequence of Annulohypoxylon stygium, Aspergillus mulundensis, Berkeleyomyces basicola (syn. Thielaviopsis basicola), Ceratocystis smalleyi, two Cercospora beticola strains, Coleophoma cylindrospora, Fusarium fracticaudum, Phialophora cf. hyalina, and Morchella septimelata.</title>
        <authorList>
            <person name="Wingfield B.D."/>
            <person name="Bills G.F."/>
            <person name="Dong Y."/>
            <person name="Huang W."/>
            <person name="Nel W.J."/>
            <person name="Swalarsk-Parry B.S."/>
            <person name="Vaghefi N."/>
            <person name="Wilken P.M."/>
            <person name="An Z."/>
            <person name="de Beer Z.W."/>
            <person name="De Vos L."/>
            <person name="Chen L."/>
            <person name="Duong T.A."/>
            <person name="Gao Y."/>
            <person name="Hammerbacher A."/>
            <person name="Kikkert J.R."/>
            <person name="Li Y."/>
            <person name="Li H."/>
            <person name="Li K."/>
            <person name="Li Q."/>
            <person name="Liu X."/>
            <person name="Ma X."/>
            <person name="Naidoo K."/>
            <person name="Pethybridge S.J."/>
            <person name="Sun J."/>
            <person name="Steenkamp E.T."/>
            <person name="van der Nest M.A."/>
            <person name="van Wyk S."/>
            <person name="Wingfield M.J."/>
            <person name="Xiong C."/>
            <person name="Yue Q."/>
            <person name="Zhang X."/>
        </authorList>
    </citation>
    <scope>NUCLEOTIDE SEQUENCE [LARGE SCALE GENOMIC DNA]</scope>
    <source>
        <strain evidence="2 3">DSM 5745</strain>
    </source>
</reference>
<dbReference type="EMBL" id="PVWQ01000007">
    <property type="protein sequence ID" value="RDW76864.1"/>
    <property type="molecule type" value="Genomic_DNA"/>
</dbReference>
<feature type="region of interest" description="Disordered" evidence="1">
    <location>
        <begin position="40"/>
        <end position="72"/>
    </location>
</feature>
<dbReference type="InterPro" id="IPR021858">
    <property type="entry name" value="Fun_TF"/>
</dbReference>
<dbReference type="AlphaFoldDB" id="A0A3D8RSL3"/>
<name>A0A3D8RSL3_9EURO</name>
<keyword evidence="3" id="KW-1185">Reference proteome</keyword>
<organism evidence="2 3">
    <name type="scientific">Aspergillus mulundensis</name>
    <dbReference type="NCBI Taxonomy" id="1810919"/>
    <lineage>
        <taxon>Eukaryota</taxon>
        <taxon>Fungi</taxon>
        <taxon>Dikarya</taxon>
        <taxon>Ascomycota</taxon>
        <taxon>Pezizomycotina</taxon>
        <taxon>Eurotiomycetes</taxon>
        <taxon>Eurotiomycetidae</taxon>
        <taxon>Eurotiales</taxon>
        <taxon>Aspergillaceae</taxon>
        <taxon>Aspergillus</taxon>
        <taxon>Aspergillus subgen. Nidulantes</taxon>
    </lineage>
</organism>
<gene>
    <name evidence="2" type="ORF">DSM5745_06856</name>
</gene>
<evidence type="ECO:0000313" key="3">
    <source>
        <dbReference type="Proteomes" id="UP000256690"/>
    </source>
</evidence>
<feature type="region of interest" description="Disordered" evidence="1">
    <location>
        <begin position="1"/>
        <end position="20"/>
    </location>
</feature>
<dbReference type="PANTHER" id="PTHR37540:SF5">
    <property type="entry name" value="TRANSCRIPTION FACTOR DOMAIN-CONTAINING PROTEIN"/>
    <property type="match status" value="1"/>
</dbReference>
<dbReference type="Pfam" id="PF11951">
    <property type="entry name" value="Fungal_trans_2"/>
    <property type="match status" value="1"/>
</dbReference>
<dbReference type="GeneID" id="38117226"/>
<feature type="compositionally biased region" description="Basic and acidic residues" evidence="1">
    <location>
        <begin position="49"/>
        <end position="60"/>
    </location>
</feature>
<protein>
    <submittedName>
        <fullName evidence="2">Uncharacterized protein</fullName>
    </submittedName>
</protein>
<dbReference type="Proteomes" id="UP000256690">
    <property type="component" value="Unassembled WGS sequence"/>
</dbReference>
<dbReference type="RefSeq" id="XP_026603176.1">
    <property type="nucleotide sequence ID" value="XM_026748872.1"/>
</dbReference>
<dbReference type="PANTHER" id="PTHR37540">
    <property type="entry name" value="TRANSCRIPTION FACTOR (ACR-2), PUTATIVE-RELATED-RELATED"/>
    <property type="match status" value="1"/>
</dbReference>
<proteinExistence type="predicted"/>
<comment type="caution">
    <text evidence="2">The sequence shown here is derived from an EMBL/GenBank/DDBJ whole genome shotgun (WGS) entry which is preliminary data.</text>
</comment>
<evidence type="ECO:0000313" key="2">
    <source>
        <dbReference type="EMBL" id="RDW76864.1"/>
    </source>
</evidence>